<feature type="repeat" description="ANK" evidence="3">
    <location>
        <begin position="33"/>
        <end position="65"/>
    </location>
</feature>
<dbReference type="PANTHER" id="PTHR24171">
    <property type="entry name" value="ANKYRIN REPEAT DOMAIN-CONTAINING PROTEIN 39-RELATED"/>
    <property type="match status" value="1"/>
</dbReference>
<reference evidence="4" key="1">
    <citation type="submission" date="2009-03" db="EMBL/GenBank/DDBJ databases">
        <title>Caligus rogercresseyi ESTs and full-length cDNAs.</title>
        <authorList>
            <person name="Yasuike M."/>
            <person name="von Schalburg K."/>
            <person name="Cooper G."/>
            <person name="Leong J."/>
            <person name="Jones S.R.M."/>
            <person name="Koop B.F."/>
        </authorList>
    </citation>
    <scope>NUCLEOTIDE SEQUENCE</scope>
    <source>
        <tissue evidence="4">Whole body</tissue>
    </source>
</reference>
<accession>C1BNX0</accession>
<dbReference type="SMART" id="SM00248">
    <property type="entry name" value="ANK"/>
    <property type="match status" value="3"/>
</dbReference>
<evidence type="ECO:0000256" key="1">
    <source>
        <dbReference type="ARBA" id="ARBA00022737"/>
    </source>
</evidence>
<gene>
    <name evidence="4" type="primary">MTPN</name>
</gene>
<protein>
    <submittedName>
        <fullName evidence="4">Myotrophin</fullName>
    </submittedName>
</protein>
<keyword evidence="1" id="KW-0677">Repeat</keyword>
<dbReference type="PANTHER" id="PTHR24171:SF8">
    <property type="entry name" value="BRCA1-ASSOCIATED RING DOMAIN PROTEIN 1"/>
    <property type="match status" value="1"/>
</dbReference>
<name>C1BNX0_CALRO</name>
<dbReference type="InterPro" id="IPR002110">
    <property type="entry name" value="Ankyrin_rpt"/>
</dbReference>
<dbReference type="GO" id="GO:0070531">
    <property type="term" value="C:BRCA1-A complex"/>
    <property type="evidence" value="ECO:0007669"/>
    <property type="project" value="TreeGrafter"/>
</dbReference>
<sequence length="117" mass="12797">MNDDLVWAIKNGDLDKVKEIIEEKGADVNAAIDGRQPLHFAADYGQLEVLRYLISRGGDVEGKDKHGISVLLAAIWEGHTPCVKFLIEKGSSKSGYAPDGTSYLNAAEKEEIKALLR</sequence>
<dbReference type="GO" id="GO:0031436">
    <property type="term" value="C:BRCA1-BARD1 complex"/>
    <property type="evidence" value="ECO:0007669"/>
    <property type="project" value="TreeGrafter"/>
</dbReference>
<evidence type="ECO:0000256" key="2">
    <source>
        <dbReference type="ARBA" id="ARBA00023043"/>
    </source>
</evidence>
<dbReference type="Gene3D" id="1.25.40.20">
    <property type="entry name" value="Ankyrin repeat-containing domain"/>
    <property type="match status" value="1"/>
</dbReference>
<dbReference type="PROSITE" id="PS50088">
    <property type="entry name" value="ANK_REPEAT"/>
    <property type="match status" value="1"/>
</dbReference>
<evidence type="ECO:0000256" key="3">
    <source>
        <dbReference type="PROSITE-ProRule" id="PRU00023"/>
    </source>
</evidence>
<dbReference type="SUPFAM" id="SSF48403">
    <property type="entry name" value="Ankyrin repeat"/>
    <property type="match status" value="1"/>
</dbReference>
<dbReference type="GO" id="GO:0085020">
    <property type="term" value="P:protein K6-linked ubiquitination"/>
    <property type="evidence" value="ECO:0007669"/>
    <property type="project" value="TreeGrafter"/>
</dbReference>
<dbReference type="Pfam" id="PF12796">
    <property type="entry name" value="Ank_2"/>
    <property type="match status" value="1"/>
</dbReference>
<dbReference type="InterPro" id="IPR036770">
    <property type="entry name" value="Ankyrin_rpt-contain_sf"/>
</dbReference>
<dbReference type="EMBL" id="BT076299">
    <property type="protein sequence ID" value="ACO10723.1"/>
    <property type="molecule type" value="mRNA"/>
</dbReference>
<dbReference type="AlphaFoldDB" id="C1BNX0"/>
<keyword evidence="2 3" id="KW-0040">ANK repeat</keyword>
<dbReference type="GO" id="GO:0004842">
    <property type="term" value="F:ubiquitin-protein transferase activity"/>
    <property type="evidence" value="ECO:0007669"/>
    <property type="project" value="TreeGrafter"/>
</dbReference>
<proteinExistence type="evidence at transcript level"/>
<organism evidence="4">
    <name type="scientific">Caligus rogercresseyi</name>
    <name type="common">Sea louse</name>
    <dbReference type="NCBI Taxonomy" id="217165"/>
    <lineage>
        <taxon>Eukaryota</taxon>
        <taxon>Metazoa</taxon>
        <taxon>Ecdysozoa</taxon>
        <taxon>Arthropoda</taxon>
        <taxon>Crustacea</taxon>
        <taxon>Multicrustacea</taxon>
        <taxon>Hexanauplia</taxon>
        <taxon>Copepoda</taxon>
        <taxon>Siphonostomatoida</taxon>
        <taxon>Caligidae</taxon>
        <taxon>Caligus</taxon>
    </lineage>
</organism>
<evidence type="ECO:0000313" key="4">
    <source>
        <dbReference type="EMBL" id="ACO10723.1"/>
    </source>
</evidence>
<dbReference type="PROSITE" id="PS50297">
    <property type="entry name" value="ANK_REP_REGION"/>
    <property type="match status" value="1"/>
</dbReference>